<keyword evidence="1" id="KW-0732">Signal</keyword>
<dbReference type="KEGG" id="mis:MICPUN_107796"/>
<protein>
    <recommendedName>
        <fullName evidence="4">Glycosyltransferase family 25 protein</fullName>
    </recommendedName>
</protein>
<gene>
    <name evidence="2" type="ORF">MICPUN_107796</name>
</gene>
<evidence type="ECO:0000313" key="3">
    <source>
        <dbReference type="Proteomes" id="UP000002009"/>
    </source>
</evidence>
<sequence length="323" mass="35199">MTAAALLALLGVVFLAAVGPIGPWGETRGLSPDVTQPYLGLPGCKSAFTVPAEGPSDKYSPTFEKLVSMAEQVYVLCVDCGEVSVPSSWRDKVLLVDGKRIDDCVKDHHMDHWHRATFSHAIAVSHARARGFGNVAVVEDDARSDFTVVFSDADYEDFATLLKQPARWNFIRLGWRPYALETAIGDGCPRQCRCEEVVGARTCAIAGSGCDLRSSDAYLVARGAYNSYIHRLQLGVVDFDVLQSFDKMVLVNPMVSYQEKLDITMDSQRDLQAAFRHKCVGVGPSSALPVLDGIRGELAPASRGLDDGERRDIDVLDADGILF</sequence>
<proteinExistence type="predicted"/>
<keyword evidence="3" id="KW-1185">Reference proteome</keyword>
<dbReference type="OrthoDB" id="10459618at2759"/>
<name>C1E005_MICCC</name>
<dbReference type="GeneID" id="8241153"/>
<evidence type="ECO:0000256" key="1">
    <source>
        <dbReference type="SAM" id="SignalP"/>
    </source>
</evidence>
<feature type="signal peptide" evidence="1">
    <location>
        <begin position="1"/>
        <end position="23"/>
    </location>
</feature>
<dbReference type="Proteomes" id="UP000002009">
    <property type="component" value="Chromosome 2"/>
</dbReference>
<evidence type="ECO:0000313" key="2">
    <source>
        <dbReference type="EMBL" id="ACO60734.1"/>
    </source>
</evidence>
<dbReference type="OMA" id="SHAFIFM"/>
<dbReference type="InParanoid" id="C1E005"/>
<feature type="chain" id="PRO_5002906714" description="Glycosyltransferase family 25 protein" evidence="1">
    <location>
        <begin position="24"/>
        <end position="323"/>
    </location>
</feature>
<organism evidence="2 3">
    <name type="scientific">Micromonas commoda (strain RCC299 / NOUM17 / CCMP2709)</name>
    <name type="common">Picoplanktonic green alga</name>
    <dbReference type="NCBI Taxonomy" id="296587"/>
    <lineage>
        <taxon>Eukaryota</taxon>
        <taxon>Viridiplantae</taxon>
        <taxon>Chlorophyta</taxon>
        <taxon>Mamiellophyceae</taxon>
        <taxon>Mamiellales</taxon>
        <taxon>Mamiellaceae</taxon>
        <taxon>Micromonas</taxon>
    </lineage>
</organism>
<dbReference type="RefSeq" id="XP_002499476.1">
    <property type="nucleotide sequence ID" value="XM_002499430.1"/>
</dbReference>
<reference evidence="2 3" key="1">
    <citation type="journal article" date="2009" name="Science">
        <title>Green evolution and dynamic adaptations revealed by genomes of the marine picoeukaryotes Micromonas.</title>
        <authorList>
            <person name="Worden A.Z."/>
            <person name="Lee J.H."/>
            <person name="Mock T."/>
            <person name="Rouze P."/>
            <person name="Simmons M.P."/>
            <person name="Aerts A.L."/>
            <person name="Allen A.E."/>
            <person name="Cuvelier M.L."/>
            <person name="Derelle E."/>
            <person name="Everett M.V."/>
            <person name="Foulon E."/>
            <person name="Grimwood J."/>
            <person name="Gundlach H."/>
            <person name="Henrissat B."/>
            <person name="Napoli C."/>
            <person name="McDonald S.M."/>
            <person name="Parker M.S."/>
            <person name="Rombauts S."/>
            <person name="Salamov A."/>
            <person name="Von Dassow P."/>
            <person name="Badger J.H."/>
            <person name="Coutinho P.M."/>
            <person name="Demir E."/>
            <person name="Dubchak I."/>
            <person name="Gentemann C."/>
            <person name="Eikrem W."/>
            <person name="Gready J.E."/>
            <person name="John U."/>
            <person name="Lanier W."/>
            <person name="Lindquist E.A."/>
            <person name="Lucas S."/>
            <person name="Mayer K.F."/>
            <person name="Moreau H."/>
            <person name="Not F."/>
            <person name="Otillar R."/>
            <person name="Panaud O."/>
            <person name="Pangilinan J."/>
            <person name="Paulsen I."/>
            <person name="Piegu B."/>
            <person name="Poliakov A."/>
            <person name="Robbens S."/>
            <person name="Schmutz J."/>
            <person name="Toulza E."/>
            <person name="Wyss T."/>
            <person name="Zelensky A."/>
            <person name="Zhou K."/>
            <person name="Armbrust E.V."/>
            <person name="Bhattacharya D."/>
            <person name="Goodenough U.W."/>
            <person name="Van de Peer Y."/>
            <person name="Grigoriev I.V."/>
        </authorList>
    </citation>
    <scope>NUCLEOTIDE SEQUENCE [LARGE SCALE GENOMIC DNA]</scope>
    <source>
        <strain evidence="3">RCC299 / NOUM17</strain>
    </source>
</reference>
<dbReference type="EMBL" id="CP001323">
    <property type="protein sequence ID" value="ACO60734.1"/>
    <property type="molecule type" value="Genomic_DNA"/>
</dbReference>
<dbReference type="AlphaFoldDB" id="C1E005"/>
<evidence type="ECO:0008006" key="4">
    <source>
        <dbReference type="Google" id="ProtNLM"/>
    </source>
</evidence>
<accession>C1E005</accession>